<dbReference type="RefSeq" id="WP_188369635.1">
    <property type="nucleotide sequence ID" value="NZ_BMFH01000001.1"/>
</dbReference>
<proteinExistence type="predicted"/>
<sequence length="143" mass="16410">MADPLGYSGTPLAKKLGIRSGQRIRLYYPPEKYLDLFSELPEDFNPLNKGDSNIDFVHYFATEANKLNEDFPKLRKEIAQKGMIWISWPKKSSKIETDVDSNVVRSLGLKHGLVDIKVCSVNETWSALKFVIPLKDRLKNRKQ</sequence>
<evidence type="ECO:0000313" key="2">
    <source>
        <dbReference type="Proteomes" id="UP000625780"/>
    </source>
</evidence>
<protein>
    <submittedName>
        <fullName evidence="1">DUF3052 domain-containing protein</fullName>
    </submittedName>
</protein>
<reference evidence="2" key="1">
    <citation type="journal article" date="2019" name="Int. J. Syst. Evol. Microbiol.">
        <title>The Global Catalogue of Microorganisms (GCM) 10K type strain sequencing project: providing services to taxonomists for standard genome sequencing and annotation.</title>
        <authorList>
            <consortium name="The Broad Institute Genomics Platform"/>
            <consortium name="The Broad Institute Genome Sequencing Center for Infectious Disease"/>
            <person name="Wu L."/>
            <person name="Ma J."/>
        </authorList>
    </citation>
    <scope>NUCLEOTIDE SEQUENCE [LARGE SCALE GENOMIC DNA]</scope>
    <source>
        <strain evidence="2">CGMCC 1.12606</strain>
    </source>
</reference>
<comment type="caution">
    <text evidence="1">The sequence shown here is derived from an EMBL/GenBank/DDBJ whole genome shotgun (WGS) entry which is preliminary data.</text>
</comment>
<dbReference type="EMBL" id="BMFH01000001">
    <property type="protein sequence ID" value="GGD45447.1"/>
    <property type="molecule type" value="Genomic_DNA"/>
</dbReference>
<organism evidence="1 2">
    <name type="scientific">Muriicola marianensis</name>
    <dbReference type="NCBI Taxonomy" id="1324801"/>
    <lineage>
        <taxon>Bacteria</taxon>
        <taxon>Pseudomonadati</taxon>
        <taxon>Bacteroidota</taxon>
        <taxon>Flavobacteriia</taxon>
        <taxon>Flavobacteriales</taxon>
        <taxon>Flavobacteriaceae</taxon>
        <taxon>Muriicola</taxon>
    </lineage>
</organism>
<accession>A0ABQ1QUD5</accession>
<dbReference type="Proteomes" id="UP000625780">
    <property type="component" value="Unassembled WGS sequence"/>
</dbReference>
<gene>
    <name evidence="1" type="ORF">GCM10011361_10530</name>
</gene>
<name>A0ABQ1QUD5_9FLAO</name>
<keyword evidence="2" id="KW-1185">Reference proteome</keyword>
<evidence type="ECO:0000313" key="1">
    <source>
        <dbReference type="EMBL" id="GGD45447.1"/>
    </source>
</evidence>